<dbReference type="Gene3D" id="3.40.630.30">
    <property type="match status" value="1"/>
</dbReference>
<dbReference type="Pfam" id="PF00583">
    <property type="entry name" value="Acetyltransf_1"/>
    <property type="match status" value="1"/>
</dbReference>
<dbReference type="CDD" id="cd04301">
    <property type="entry name" value="NAT_SF"/>
    <property type="match status" value="2"/>
</dbReference>
<evidence type="ECO:0000256" key="1">
    <source>
        <dbReference type="ARBA" id="ARBA00022679"/>
    </source>
</evidence>
<dbReference type="RefSeq" id="WP_289446700.1">
    <property type="nucleotide sequence ID" value="NZ_JAUCGR010000002.1"/>
</dbReference>
<dbReference type="EC" id="2.3.1.-" evidence="4"/>
<evidence type="ECO:0000313" key="5">
    <source>
        <dbReference type="Proteomes" id="UP001321453"/>
    </source>
</evidence>
<evidence type="ECO:0000259" key="3">
    <source>
        <dbReference type="PROSITE" id="PS51186"/>
    </source>
</evidence>
<feature type="domain" description="N-acetyltransferase" evidence="3">
    <location>
        <begin position="27"/>
        <end position="181"/>
    </location>
</feature>
<name>A0ABT7S6Z7_9CELL</name>
<organism evidence="4 5">
    <name type="scientific">Cellulomonas edaphi</name>
    <dbReference type="NCBI Taxonomy" id="3053468"/>
    <lineage>
        <taxon>Bacteria</taxon>
        <taxon>Bacillati</taxon>
        <taxon>Actinomycetota</taxon>
        <taxon>Actinomycetes</taxon>
        <taxon>Micrococcales</taxon>
        <taxon>Cellulomonadaceae</taxon>
        <taxon>Cellulomonas</taxon>
    </lineage>
</organism>
<keyword evidence="5" id="KW-1185">Reference proteome</keyword>
<keyword evidence="2 4" id="KW-0012">Acyltransferase</keyword>
<protein>
    <submittedName>
        <fullName evidence="4">GNAT family N-acetyltransferase</fullName>
        <ecNumber evidence="4">2.3.1.-</ecNumber>
    </submittedName>
</protein>
<feature type="domain" description="N-acetyltransferase" evidence="3">
    <location>
        <begin position="193"/>
        <end position="342"/>
    </location>
</feature>
<evidence type="ECO:0000256" key="2">
    <source>
        <dbReference type="ARBA" id="ARBA00023315"/>
    </source>
</evidence>
<sequence>MTTDLPPLPERVAAPAVAPVPDPSTGLTWRPLAADDVEGLTVLVQAIETADRAPLRTSKEELQERLAEDGIDVRLDTLAGVDGQGVLRAWALVDQPAGDTRVVRAFLSGGVDPAWRRRGIGRQVLEWSVARGRQRIVATGKQVPARIGVFVDDNATATVALLDAAGLTPIRYYAEMRRPLDGELPVPRGAAGIRVVPWSTELDEQMRLAHNEAFADHWGSEPRTATQWAEGRAMFAPTWSFAAVDEASGEVAGYLLSGRYEQDWPVNGYRSGYTELLGVRPAWRGRGVAVDLLVAAMLAYRADGMEYAELGVDTENESGAHGLYARLGYVVYHQATLRTIEL</sequence>
<dbReference type="PROSITE" id="PS51186">
    <property type="entry name" value="GNAT"/>
    <property type="match status" value="2"/>
</dbReference>
<comment type="caution">
    <text evidence="4">The sequence shown here is derived from an EMBL/GenBank/DDBJ whole genome shotgun (WGS) entry which is preliminary data.</text>
</comment>
<evidence type="ECO:0000313" key="4">
    <source>
        <dbReference type="EMBL" id="MDM7831387.1"/>
    </source>
</evidence>
<accession>A0ABT7S6Z7</accession>
<dbReference type="Proteomes" id="UP001321453">
    <property type="component" value="Unassembled WGS sequence"/>
</dbReference>
<dbReference type="GO" id="GO:0016746">
    <property type="term" value="F:acyltransferase activity"/>
    <property type="evidence" value="ECO:0007669"/>
    <property type="project" value="UniProtKB-KW"/>
</dbReference>
<dbReference type="InterPro" id="IPR016181">
    <property type="entry name" value="Acyl_CoA_acyltransferase"/>
</dbReference>
<dbReference type="EMBL" id="JAUCGR010000002">
    <property type="protein sequence ID" value="MDM7831387.1"/>
    <property type="molecule type" value="Genomic_DNA"/>
</dbReference>
<proteinExistence type="predicted"/>
<reference evidence="4 5" key="1">
    <citation type="submission" date="2023-06" db="EMBL/GenBank/DDBJ databases">
        <title>Cellulomonas sp. MW9 Whole genome sequence.</title>
        <authorList>
            <person name="Park S."/>
        </authorList>
    </citation>
    <scope>NUCLEOTIDE SEQUENCE [LARGE SCALE GENOMIC DNA]</scope>
    <source>
        <strain evidence="4 5">MW9</strain>
    </source>
</reference>
<dbReference type="InterPro" id="IPR000182">
    <property type="entry name" value="GNAT_dom"/>
</dbReference>
<keyword evidence="1 4" id="KW-0808">Transferase</keyword>
<dbReference type="PANTHER" id="PTHR43420">
    <property type="entry name" value="ACETYLTRANSFERASE"/>
    <property type="match status" value="1"/>
</dbReference>
<dbReference type="InterPro" id="IPR050680">
    <property type="entry name" value="YpeA/RimI_acetyltransf"/>
</dbReference>
<gene>
    <name evidence="4" type="ORF">QRT05_08585</name>
</gene>
<dbReference type="SUPFAM" id="SSF55729">
    <property type="entry name" value="Acyl-CoA N-acyltransferases (Nat)"/>
    <property type="match status" value="2"/>
</dbReference>